<organism evidence="1 2">
    <name type="scientific">Adiantum capillus-veneris</name>
    <name type="common">Maidenhair fern</name>
    <dbReference type="NCBI Taxonomy" id="13818"/>
    <lineage>
        <taxon>Eukaryota</taxon>
        <taxon>Viridiplantae</taxon>
        <taxon>Streptophyta</taxon>
        <taxon>Embryophyta</taxon>
        <taxon>Tracheophyta</taxon>
        <taxon>Polypodiopsida</taxon>
        <taxon>Polypodiidae</taxon>
        <taxon>Polypodiales</taxon>
        <taxon>Pteridineae</taxon>
        <taxon>Pteridaceae</taxon>
        <taxon>Vittarioideae</taxon>
        <taxon>Adiantum</taxon>
    </lineage>
</organism>
<comment type="caution">
    <text evidence="1">The sequence shown here is derived from an EMBL/GenBank/DDBJ whole genome shotgun (WGS) entry which is preliminary data.</text>
</comment>
<accession>A0A9D4U3R9</accession>
<gene>
    <name evidence="1" type="ORF">GOP47_0025235</name>
</gene>
<dbReference type="Proteomes" id="UP000886520">
    <property type="component" value="Chromosome 24"/>
</dbReference>
<name>A0A9D4U3R9_ADICA</name>
<dbReference type="AlphaFoldDB" id="A0A9D4U3R9"/>
<proteinExistence type="predicted"/>
<keyword evidence="2" id="KW-1185">Reference proteome</keyword>
<evidence type="ECO:0000313" key="1">
    <source>
        <dbReference type="EMBL" id="KAI5060815.1"/>
    </source>
</evidence>
<dbReference type="EMBL" id="JABFUD020000024">
    <property type="protein sequence ID" value="KAI5060815.1"/>
    <property type="molecule type" value="Genomic_DNA"/>
</dbReference>
<reference evidence="1" key="1">
    <citation type="submission" date="2021-01" db="EMBL/GenBank/DDBJ databases">
        <title>Adiantum capillus-veneris genome.</title>
        <authorList>
            <person name="Fang Y."/>
            <person name="Liao Q."/>
        </authorList>
    </citation>
    <scope>NUCLEOTIDE SEQUENCE</scope>
    <source>
        <strain evidence="1">H3</strain>
        <tissue evidence="1">Leaf</tissue>
    </source>
</reference>
<protein>
    <submittedName>
        <fullName evidence="1">Uncharacterized protein</fullName>
    </submittedName>
</protein>
<evidence type="ECO:0000313" key="2">
    <source>
        <dbReference type="Proteomes" id="UP000886520"/>
    </source>
</evidence>
<sequence length="189" mass="20284">MIPFCLLTSQSSSFLCLLIHRERERERERERAMEACHPFSMQLSKLLSIALLSPTLEAPLPPHLFCSAPHSSPSPALSWPPLPPGLTPLLMAALILIASPPTGRSSAGSSSLGLPYPPADGDLLTCSKPCTRRMEPPPVKLLLLPPLGGGFVLHIVQPPTPATPGCSNLIQIAPPLKMAPPFMQRCSSY</sequence>